<dbReference type="PANTHER" id="PTHR48237">
    <property type="entry name" value="GAMMA-TUBULIN COMPLEX COMPONENT"/>
    <property type="match status" value="1"/>
</dbReference>
<evidence type="ECO:0000313" key="2">
    <source>
        <dbReference type="EMBL" id="KAG6428179.1"/>
    </source>
</evidence>
<organism evidence="2">
    <name type="scientific">Salvia splendens</name>
    <name type="common">Scarlet sage</name>
    <dbReference type="NCBI Taxonomy" id="180675"/>
    <lineage>
        <taxon>Eukaryota</taxon>
        <taxon>Viridiplantae</taxon>
        <taxon>Streptophyta</taxon>
        <taxon>Embryophyta</taxon>
        <taxon>Tracheophyta</taxon>
        <taxon>Spermatophyta</taxon>
        <taxon>Magnoliopsida</taxon>
        <taxon>eudicotyledons</taxon>
        <taxon>Gunneridae</taxon>
        <taxon>Pentapetalae</taxon>
        <taxon>asterids</taxon>
        <taxon>lamiids</taxon>
        <taxon>Lamiales</taxon>
        <taxon>Lamiaceae</taxon>
        <taxon>Nepetoideae</taxon>
        <taxon>Mentheae</taxon>
        <taxon>Salviinae</taxon>
        <taxon>Salvia</taxon>
        <taxon>Salvia subgen. Calosphace</taxon>
        <taxon>core Calosphace</taxon>
    </lineage>
</organism>
<sequence>MDAKDVLGNNDIDDVRWLCSLTETELDLVIGLKNLVNMRANKIGHEDLAKKFDLHMLRTFTFGAFLVFMINSAPYLERPATRLKLHGTFKLPIDL</sequence>
<keyword evidence="1" id="KW-0472">Membrane</keyword>
<keyword evidence="1" id="KW-0812">Transmembrane</keyword>
<evidence type="ECO:0000256" key="1">
    <source>
        <dbReference type="SAM" id="Phobius"/>
    </source>
</evidence>
<keyword evidence="3" id="KW-1185">Reference proteome</keyword>
<proteinExistence type="predicted"/>
<reference evidence="2" key="1">
    <citation type="submission" date="2018-01" db="EMBL/GenBank/DDBJ databases">
        <authorList>
            <person name="Mao J.F."/>
        </authorList>
    </citation>
    <scope>NUCLEOTIDE SEQUENCE</scope>
    <source>
        <strain evidence="2">Huo1</strain>
        <tissue evidence="2">Leaf</tissue>
    </source>
</reference>
<comment type="caution">
    <text evidence="2">The sequence shown here is derived from an EMBL/GenBank/DDBJ whole genome shotgun (WGS) entry which is preliminary data.</text>
</comment>
<reference evidence="2" key="2">
    <citation type="submission" date="2020-08" db="EMBL/GenBank/DDBJ databases">
        <title>Plant Genome Project.</title>
        <authorList>
            <person name="Zhang R.-G."/>
        </authorList>
    </citation>
    <scope>NUCLEOTIDE SEQUENCE</scope>
    <source>
        <strain evidence="2">Huo1</strain>
        <tissue evidence="2">Leaf</tissue>
    </source>
</reference>
<dbReference type="AlphaFoldDB" id="A0A8X8YAQ8"/>
<accession>A0A8X8YAQ8</accession>
<evidence type="ECO:0000313" key="3">
    <source>
        <dbReference type="Proteomes" id="UP000298416"/>
    </source>
</evidence>
<feature type="transmembrane region" description="Helical" evidence="1">
    <location>
        <begin position="56"/>
        <end position="76"/>
    </location>
</feature>
<keyword evidence="1" id="KW-1133">Transmembrane helix</keyword>
<dbReference type="Proteomes" id="UP000298416">
    <property type="component" value="Unassembled WGS sequence"/>
</dbReference>
<dbReference type="PANTHER" id="PTHR48237:SF1">
    <property type="entry name" value="SPC97_SPC98 FAMILY OF SPINDLE POLE BODY (SBP) COMPONENT"/>
    <property type="match status" value="1"/>
</dbReference>
<gene>
    <name evidence="2" type="ORF">SASPL_112430</name>
</gene>
<protein>
    <submittedName>
        <fullName evidence="2">Uncharacterized protein</fullName>
    </submittedName>
</protein>
<name>A0A8X8YAQ8_SALSN</name>
<dbReference type="EMBL" id="PNBA02000004">
    <property type="protein sequence ID" value="KAG6428179.1"/>
    <property type="molecule type" value="Genomic_DNA"/>
</dbReference>